<evidence type="ECO:0000313" key="8">
    <source>
        <dbReference type="Proteomes" id="UP000011761"/>
    </source>
</evidence>
<dbReference type="PROSITE" id="PS50118">
    <property type="entry name" value="HMG_BOX_2"/>
    <property type="match status" value="1"/>
</dbReference>
<dbReference type="InterPro" id="IPR036910">
    <property type="entry name" value="HMG_box_dom_sf"/>
</dbReference>
<dbReference type="GO" id="GO:0000978">
    <property type="term" value="F:RNA polymerase II cis-regulatory region sequence-specific DNA binding"/>
    <property type="evidence" value="ECO:0007669"/>
    <property type="project" value="TreeGrafter"/>
</dbReference>
<keyword evidence="4" id="KW-0539">Nucleus</keyword>
<dbReference type="Gene3D" id="1.10.30.10">
    <property type="entry name" value="High mobility group box domain"/>
    <property type="match status" value="1"/>
</dbReference>
<feature type="region of interest" description="Disordered" evidence="5">
    <location>
        <begin position="1"/>
        <end position="28"/>
    </location>
</feature>
<dbReference type="SUPFAM" id="SSF47095">
    <property type="entry name" value="HMG-box"/>
    <property type="match status" value="1"/>
</dbReference>
<organism evidence="7 8">
    <name type="scientific">Baudoinia panamericana (strain UAMH 10762)</name>
    <name type="common">Angels' share fungus</name>
    <name type="synonym">Baudoinia compniacensis (strain UAMH 10762)</name>
    <dbReference type="NCBI Taxonomy" id="717646"/>
    <lineage>
        <taxon>Eukaryota</taxon>
        <taxon>Fungi</taxon>
        <taxon>Dikarya</taxon>
        <taxon>Ascomycota</taxon>
        <taxon>Pezizomycotina</taxon>
        <taxon>Dothideomycetes</taxon>
        <taxon>Dothideomycetidae</taxon>
        <taxon>Mycosphaerellales</taxon>
        <taxon>Teratosphaeriaceae</taxon>
        <taxon>Baudoinia</taxon>
    </lineage>
</organism>
<evidence type="ECO:0000256" key="3">
    <source>
        <dbReference type="ARBA" id="ARBA00023163"/>
    </source>
</evidence>
<evidence type="ECO:0000259" key="6">
    <source>
        <dbReference type="PROSITE" id="PS50118"/>
    </source>
</evidence>
<accession>M2MNA9</accession>
<proteinExistence type="predicted"/>
<dbReference type="GO" id="GO:0001228">
    <property type="term" value="F:DNA-binding transcription activator activity, RNA polymerase II-specific"/>
    <property type="evidence" value="ECO:0007669"/>
    <property type="project" value="TreeGrafter"/>
</dbReference>
<dbReference type="CDD" id="cd01389">
    <property type="entry name" value="HMG-box_ROX1-like"/>
    <property type="match status" value="1"/>
</dbReference>
<keyword evidence="2 4" id="KW-0238">DNA-binding</keyword>
<dbReference type="InterPro" id="IPR050140">
    <property type="entry name" value="SRY-related_HMG-box_TF-like"/>
</dbReference>
<dbReference type="GeneID" id="19116366"/>
<evidence type="ECO:0000256" key="4">
    <source>
        <dbReference type="PROSITE-ProRule" id="PRU00267"/>
    </source>
</evidence>
<dbReference type="FunFam" id="1.10.30.10:FF:000041">
    <property type="entry name" value="HMG box family protein"/>
    <property type="match status" value="1"/>
</dbReference>
<dbReference type="RefSeq" id="XP_007674681.1">
    <property type="nucleotide sequence ID" value="XM_007676491.1"/>
</dbReference>
<feature type="DNA-binding region" description="HMG box" evidence="4">
    <location>
        <begin position="29"/>
        <end position="97"/>
    </location>
</feature>
<dbReference type="OMA" id="EANHRDI"/>
<evidence type="ECO:0000256" key="5">
    <source>
        <dbReference type="SAM" id="MobiDB-lite"/>
    </source>
</evidence>
<dbReference type="HOGENOM" id="CLU_082854_6_1_1"/>
<feature type="domain" description="HMG box" evidence="6">
    <location>
        <begin position="29"/>
        <end position="97"/>
    </location>
</feature>
<evidence type="ECO:0000313" key="7">
    <source>
        <dbReference type="EMBL" id="EMC98166.1"/>
    </source>
</evidence>
<dbReference type="eggNOG" id="KOG0527">
    <property type="taxonomic scope" value="Eukaryota"/>
</dbReference>
<name>M2MNA9_BAUPA</name>
<dbReference type="PANTHER" id="PTHR10270">
    <property type="entry name" value="SOX TRANSCRIPTION FACTOR"/>
    <property type="match status" value="1"/>
</dbReference>
<dbReference type="EMBL" id="KB445553">
    <property type="protein sequence ID" value="EMC98166.1"/>
    <property type="molecule type" value="Genomic_DNA"/>
</dbReference>
<dbReference type="OrthoDB" id="6247875at2759"/>
<feature type="region of interest" description="Disordered" evidence="5">
    <location>
        <begin position="85"/>
        <end position="104"/>
    </location>
</feature>
<feature type="non-terminal residue" evidence="7">
    <location>
        <position position="104"/>
    </location>
</feature>
<gene>
    <name evidence="7" type="ORF">BAUCODRAFT_67524</name>
</gene>
<dbReference type="SMART" id="SM00398">
    <property type="entry name" value="HMG"/>
    <property type="match status" value="1"/>
</dbReference>
<dbReference type="GO" id="GO:0005634">
    <property type="term" value="C:nucleus"/>
    <property type="evidence" value="ECO:0007669"/>
    <property type="project" value="UniProtKB-UniRule"/>
</dbReference>
<reference evidence="7 8" key="1">
    <citation type="journal article" date="2012" name="PLoS Pathog.">
        <title>Diverse lifestyles and strategies of plant pathogenesis encoded in the genomes of eighteen Dothideomycetes fungi.</title>
        <authorList>
            <person name="Ohm R.A."/>
            <person name="Feau N."/>
            <person name="Henrissat B."/>
            <person name="Schoch C.L."/>
            <person name="Horwitz B.A."/>
            <person name="Barry K.W."/>
            <person name="Condon B.J."/>
            <person name="Copeland A.C."/>
            <person name="Dhillon B."/>
            <person name="Glaser F."/>
            <person name="Hesse C.N."/>
            <person name="Kosti I."/>
            <person name="LaButti K."/>
            <person name="Lindquist E.A."/>
            <person name="Lucas S."/>
            <person name="Salamov A.A."/>
            <person name="Bradshaw R.E."/>
            <person name="Ciuffetti L."/>
            <person name="Hamelin R.C."/>
            <person name="Kema G.H.J."/>
            <person name="Lawrence C."/>
            <person name="Scott J.A."/>
            <person name="Spatafora J.W."/>
            <person name="Turgeon B.G."/>
            <person name="de Wit P.J.G.M."/>
            <person name="Zhong S."/>
            <person name="Goodwin S.B."/>
            <person name="Grigoriev I.V."/>
        </authorList>
    </citation>
    <scope>NUCLEOTIDE SEQUENCE [LARGE SCALE GENOMIC DNA]</scope>
    <source>
        <strain evidence="7 8">UAMH 10762</strain>
    </source>
</reference>
<dbReference type="AlphaFoldDB" id="M2MNA9"/>
<dbReference type="KEGG" id="bcom:BAUCODRAFT_67524"/>
<keyword evidence="3" id="KW-0804">Transcription</keyword>
<dbReference type="InterPro" id="IPR009071">
    <property type="entry name" value="HMG_box_dom"/>
</dbReference>
<dbReference type="Proteomes" id="UP000011761">
    <property type="component" value="Unassembled WGS sequence"/>
</dbReference>
<protein>
    <recommendedName>
        <fullName evidence="6">HMG box domain-containing protein</fullName>
    </recommendedName>
</protein>
<dbReference type="GO" id="GO:0030154">
    <property type="term" value="P:cell differentiation"/>
    <property type="evidence" value="ECO:0007669"/>
    <property type="project" value="TreeGrafter"/>
</dbReference>
<dbReference type="Pfam" id="PF00505">
    <property type="entry name" value="HMG_box"/>
    <property type="match status" value="1"/>
</dbReference>
<evidence type="ECO:0000256" key="2">
    <source>
        <dbReference type="ARBA" id="ARBA00023125"/>
    </source>
</evidence>
<evidence type="ECO:0000256" key="1">
    <source>
        <dbReference type="ARBA" id="ARBA00023015"/>
    </source>
</evidence>
<dbReference type="STRING" id="717646.M2MNA9"/>
<keyword evidence="1" id="KW-0805">Transcription regulation</keyword>
<sequence length="104" mass="11808">MPPTPSASKPDLASPGSSSISAKGAEKKVPRPLNHFIIYRKEWHPKIVAQNPGLHNNEISVIIGKQWQSESDEVKALYKQKAEEMKRQHELAHPDYQYQPRKPS</sequence>
<keyword evidence="8" id="KW-1185">Reference proteome</keyword>
<dbReference type="PANTHER" id="PTHR10270:SF161">
    <property type="entry name" value="SEX-DETERMINING REGION Y PROTEIN"/>
    <property type="match status" value="1"/>
</dbReference>